<dbReference type="Pfam" id="PF00440">
    <property type="entry name" value="TetR_N"/>
    <property type="match status" value="1"/>
</dbReference>
<evidence type="ECO:0000256" key="2">
    <source>
        <dbReference type="PROSITE-ProRule" id="PRU00335"/>
    </source>
</evidence>
<feature type="domain" description="HTH tetR-type" evidence="3">
    <location>
        <begin position="13"/>
        <end position="73"/>
    </location>
</feature>
<dbReference type="PRINTS" id="PR00455">
    <property type="entry name" value="HTHTETR"/>
</dbReference>
<dbReference type="PROSITE" id="PS50977">
    <property type="entry name" value="HTH_TETR_2"/>
    <property type="match status" value="1"/>
</dbReference>
<evidence type="ECO:0000313" key="5">
    <source>
        <dbReference type="Proteomes" id="UP000623269"/>
    </source>
</evidence>
<keyword evidence="1 2" id="KW-0238">DNA-binding</keyword>
<dbReference type="Proteomes" id="UP000623269">
    <property type="component" value="Unassembled WGS sequence"/>
</dbReference>
<dbReference type="AlphaFoldDB" id="A0A8J7KSS3"/>
<proteinExistence type="predicted"/>
<protein>
    <submittedName>
        <fullName evidence="4">TetR/AcrR family transcriptional regulator</fullName>
    </submittedName>
</protein>
<dbReference type="PANTHER" id="PTHR43479">
    <property type="entry name" value="ACREF/ENVCD OPERON REPRESSOR-RELATED"/>
    <property type="match status" value="1"/>
</dbReference>
<dbReference type="Gene3D" id="1.10.10.60">
    <property type="entry name" value="Homeodomain-like"/>
    <property type="match status" value="1"/>
</dbReference>
<dbReference type="SUPFAM" id="SSF48498">
    <property type="entry name" value="Tetracyclin repressor-like, C-terminal domain"/>
    <property type="match status" value="1"/>
</dbReference>
<feature type="DNA-binding region" description="H-T-H motif" evidence="2">
    <location>
        <begin position="36"/>
        <end position="55"/>
    </location>
</feature>
<dbReference type="Gene3D" id="1.10.357.10">
    <property type="entry name" value="Tetracycline Repressor, domain 2"/>
    <property type="match status" value="1"/>
</dbReference>
<dbReference type="SUPFAM" id="SSF46689">
    <property type="entry name" value="Homeodomain-like"/>
    <property type="match status" value="1"/>
</dbReference>
<sequence length="203" mass="23602">MPRTKEQFEAMRVFTREKIHGAALNLFTQKGFFATSVQDIARYADISIGLMYRHYKSKEDLFGELVYEAAYGLEEQAKQFQSNASPVDLIKKFTIEIMEDFKKNDEFARLTVLMAQAFMMDGFLPQVNYLLKKNQELFTQTERLIESGQSFGQFKEGNPKEMVLTYYAAIQGLAEMKLVLNDRFITPNPKILYSILIKEEFHD</sequence>
<name>A0A8J7KSS3_9FIRM</name>
<dbReference type="EMBL" id="JAEAGR010000005">
    <property type="protein sequence ID" value="MBH1940596.1"/>
    <property type="molecule type" value="Genomic_DNA"/>
</dbReference>
<evidence type="ECO:0000259" key="3">
    <source>
        <dbReference type="PROSITE" id="PS50977"/>
    </source>
</evidence>
<dbReference type="RefSeq" id="WP_197660817.1">
    <property type="nucleotide sequence ID" value="NZ_JAEAGR010000005.1"/>
</dbReference>
<dbReference type="InterPro" id="IPR009057">
    <property type="entry name" value="Homeodomain-like_sf"/>
</dbReference>
<dbReference type="InterPro" id="IPR050624">
    <property type="entry name" value="HTH-type_Tx_Regulator"/>
</dbReference>
<dbReference type="PANTHER" id="PTHR43479:SF11">
    <property type="entry name" value="ACREF_ENVCD OPERON REPRESSOR-RELATED"/>
    <property type="match status" value="1"/>
</dbReference>
<evidence type="ECO:0000256" key="1">
    <source>
        <dbReference type="ARBA" id="ARBA00023125"/>
    </source>
</evidence>
<organism evidence="4 5">
    <name type="scientific">Mobilitalea sibirica</name>
    <dbReference type="NCBI Taxonomy" id="1462919"/>
    <lineage>
        <taxon>Bacteria</taxon>
        <taxon>Bacillati</taxon>
        <taxon>Bacillota</taxon>
        <taxon>Clostridia</taxon>
        <taxon>Lachnospirales</taxon>
        <taxon>Lachnospiraceae</taxon>
        <taxon>Mobilitalea</taxon>
    </lineage>
</organism>
<dbReference type="InterPro" id="IPR036271">
    <property type="entry name" value="Tet_transcr_reg_TetR-rel_C_sf"/>
</dbReference>
<comment type="caution">
    <text evidence="4">The sequence shown here is derived from an EMBL/GenBank/DDBJ whole genome shotgun (WGS) entry which is preliminary data.</text>
</comment>
<evidence type="ECO:0000313" key="4">
    <source>
        <dbReference type="EMBL" id="MBH1940596.1"/>
    </source>
</evidence>
<reference evidence="4" key="1">
    <citation type="submission" date="2020-12" db="EMBL/GenBank/DDBJ databases">
        <title>M. sibirica DSM 26468T genome.</title>
        <authorList>
            <person name="Thieme N."/>
            <person name="Rettenmaier R."/>
            <person name="Zverlov V."/>
            <person name="Liebl W."/>
        </authorList>
    </citation>
    <scope>NUCLEOTIDE SEQUENCE</scope>
    <source>
        <strain evidence="4">DSM 26468</strain>
    </source>
</reference>
<dbReference type="GO" id="GO:0003677">
    <property type="term" value="F:DNA binding"/>
    <property type="evidence" value="ECO:0007669"/>
    <property type="project" value="UniProtKB-UniRule"/>
</dbReference>
<accession>A0A8J7KSS3</accession>
<dbReference type="InterPro" id="IPR001647">
    <property type="entry name" value="HTH_TetR"/>
</dbReference>
<keyword evidence="5" id="KW-1185">Reference proteome</keyword>
<gene>
    <name evidence="4" type="ORF">I5677_06820</name>
</gene>